<proteinExistence type="inferred from homology"/>
<dbReference type="GO" id="GO:0006888">
    <property type="term" value="P:endoplasmic reticulum to Golgi vesicle-mediated transport"/>
    <property type="evidence" value="ECO:0007669"/>
    <property type="project" value="TreeGrafter"/>
</dbReference>
<dbReference type="EMBL" id="NNAY01000089">
    <property type="protein sequence ID" value="OXU31105.1"/>
    <property type="molecule type" value="Genomic_DNA"/>
</dbReference>
<gene>
    <name evidence="12" type="ORF">TSAR_016401</name>
</gene>
<evidence type="ECO:0000256" key="3">
    <source>
        <dbReference type="ARBA" id="ARBA00022448"/>
    </source>
</evidence>
<dbReference type="Pfam" id="PF24660">
    <property type="entry name" value="PGAP1_3rd"/>
    <property type="match status" value="1"/>
</dbReference>
<dbReference type="EC" id="3.1.-.-" evidence="10"/>
<keyword evidence="8" id="KW-1133">Transmembrane helix</keyword>
<evidence type="ECO:0000259" key="11">
    <source>
        <dbReference type="Pfam" id="PF07819"/>
    </source>
</evidence>
<dbReference type="OrthoDB" id="348976at2759"/>
<dbReference type="Gene3D" id="3.40.50.1820">
    <property type="entry name" value="alpha/beta hydrolase"/>
    <property type="match status" value="1"/>
</dbReference>
<dbReference type="PANTHER" id="PTHR15495">
    <property type="entry name" value="NEGATIVE REGULATOR OF VESICLE FORMATION-RELATED"/>
    <property type="match status" value="1"/>
</dbReference>
<keyword evidence="6 10" id="KW-0256">Endoplasmic reticulum</keyword>
<comment type="similarity">
    <text evidence="2 10">Belongs to the GPI inositol-deacylase family.</text>
</comment>
<keyword evidence="4" id="KW-0812">Transmembrane</keyword>
<evidence type="ECO:0000313" key="13">
    <source>
        <dbReference type="Proteomes" id="UP000215335"/>
    </source>
</evidence>
<evidence type="ECO:0000256" key="6">
    <source>
        <dbReference type="ARBA" id="ARBA00022824"/>
    </source>
</evidence>
<comment type="caution">
    <text evidence="12">The sequence shown here is derived from an EMBL/GenBank/DDBJ whole genome shotgun (WGS) entry which is preliminary data.</text>
</comment>
<keyword evidence="13" id="KW-1185">Reference proteome</keyword>
<evidence type="ECO:0000313" key="12">
    <source>
        <dbReference type="EMBL" id="OXU31105.1"/>
    </source>
</evidence>
<dbReference type="InterPro" id="IPR039529">
    <property type="entry name" value="PGAP1/BST1"/>
</dbReference>
<keyword evidence="3 10" id="KW-0813">Transport</keyword>
<dbReference type="GO" id="GO:0005789">
    <property type="term" value="C:endoplasmic reticulum membrane"/>
    <property type="evidence" value="ECO:0007669"/>
    <property type="project" value="UniProtKB-SubCell"/>
</dbReference>
<evidence type="ECO:0000256" key="8">
    <source>
        <dbReference type="ARBA" id="ARBA00022989"/>
    </source>
</evidence>
<dbReference type="PANTHER" id="PTHR15495:SF7">
    <property type="entry name" value="GPI INOSITOL-DEACYLASE"/>
    <property type="match status" value="1"/>
</dbReference>
<dbReference type="Proteomes" id="UP000215335">
    <property type="component" value="Unassembled WGS sequence"/>
</dbReference>
<comment type="subcellular location">
    <subcellularLocation>
        <location evidence="1">Endoplasmic reticulum membrane</location>
        <topology evidence="1">Multi-pass membrane protein</topology>
    </subcellularLocation>
</comment>
<evidence type="ECO:0000256" key="2">
    <source>
        <dbReference type="ARBA" id="ARBA00006931"/>
    </source>
</evidence>
<protein>
    <recommendedName>
        <fullName evidence="10">GPI inositol-deacylase</fullName>
        <ecNumber evidence="10">3.1.-.-</ecNumber>
    </recommendedName>
</protein>
<comment type="function">
    <text evidence="10">Involved in inositol deacylation of GPI-anchored proteins which plays important roles in the quality control and ER-associated degradation of GPI-anchored proteins.</text>
</comment>
<sequence length="879" mass="99849">MQFQSIKAPVVYAILLSISLSVFVLYIVGAAHYLTDHEENTCDMTYMFEYPQYVRIRLSSKNDDVSEDYVYPRYGLFAYGEGFVTERLRRMHFTGIPVLFIPGNAGSHEQVRSLASISLRKSLKSRTPFHFDYFTISFGKDYSALYGGVLKEETEYVAKCIQRILSLYQGKVKNIILIGHSMGGIIAKGALLLVPEINSNVASILLTLATPHKPSVFPDYTFLNYYQELTSSMASIKENGTTVISIGGGPRDILVPSSQTIDQYADINTLTTSIPGVWRSTDHLCILWCKQLIMNIVRSLFDCVDTSQKPAVIYESHEQRIKSFNWHFAQRFTMEKRLPRTVYKEKVEFPMNEESEWIEDMRRQYVWSSKNYTYSRNKSKKPTTIYLMFRVNAPIDTLSIDAIHLRNNLDLNEIRTLAVSHVIVRIPDQTVYRYDDDDDDNDDDDDDNQIIQVDAYTRAARYKRISNGKSWSSDRGNLRYYVALDGITDAVSVEFKNSNCTENSYFHYSIVELSEPWVPGSGQMQFIAENEDSPKILKLQTVHSQRLRMMKQQSAELKLSLDPACSYNIHVQRANLVERIACMVRDRWTFIYPIIIGLLLLSIGQRIDFYNEDRTSITAITIITIILTASLNLVLECCVGIAILHILAIAVCCCVVFFGSVAHNIAVRFLARAVTFSTTWSDWLLGGIVNQLPIVAAGVLLSMIPATCGGLAVLLSIFLHFLRLTRMYEDYLEELLLASMRHFNLLKKRDKNNQESGDSVRQNIFNQVLLFLFWCFAALPAVPSTLVWAKNFSTRLITEDQVLLYSWIVMVACGTSGLVQIPKSSVNSYKTKMLATLLRCLGWIALAISATSNTAYYYWCFPPGLAIVVVLISLNSLQA</sequence>
<evidence type="ECO:0000256" key="1">
    <source>
        <dbReference type="ARBA" id="ARBA00004477"/>
    </source>
</evidence>
<dbReference type="SUPFAM" id="SSF53474">
    <property type="entry name" value="alpha/beta-Hydrolases"/>
    <property type="match status" value="1"/>
</dbReference>
<dbReference type="GO" id="GO:0006505">
    <property type="term" value="P:GPI anchor metabolic process"/>
    <property type="evidence" value="ECO:0007669"/>
    <property type="project" value="TreeGrafter"/>
</dbReference>
<feature type="domain" description="GPI inositol-deacylase PGAP1-like alpha/beta" evidence="11">
    <location>
        <begin position="93"/>
        <end position="302"/>
    </location>
</feature>
<reference evidence="12 13" key="1">
    <citation type="journal article" date="2017" name="Curr. Biol.">
        <title>The Evolution of Venom by Co-option of Single-Copy Genes.</title>
        <authorList>
            <person name="Martinson E.O."/>
            <person name="Mrinalini"/>
            <person name="Kelkar Y.D."/>
            <person name="Chang C.H."/>
            <person name="Werren J.H."/>
        </authorList>
    </citation>
    <scope>NUCLEOTIDE SEQUENCE [LARGE SCALE GENOMIC DNA]</scope>
    <source>
        <strain evidence="12 13">Alberta</strain>
        <tissue evidence="12">Whole body</tissue>
    </source>
</reference>
<organism evidence="12 13">
    <name type="scientific">Trichomalopsis sarcophagae</name>
    <dbReference type="NCBI Taxonomy" id="543379"/>
    <lineage>
        <taxon>Eukaryota</taxon>
        <taxon>Metazoa</taxon>
        <taxon>Ecdysozoa</taxon>
        <taxon>Arthropoda</taxon>
        <taxon>Hexapoda</taxon>
        <taxon>Insecta</taxon>
        <taxon>Pterygota</taxon>
        <taxon>Neoptera</taxon>
        <taxon>Endopterygota</taxon>
        <taxon>Hymenoptera</taxon>
        <taxon>Apocrita</taxon>
        <taxon>Proctotrupomorpha</taxon>
        <taxon>Chalcidoidea</taxon>
        <taxon>Pteromalidae</taxon>
        <taxon>Pteromalinae</taxon>
        <taxon>Trichomalopsis</taxon>
    </lineage>
</organism>
<evidence type="ECO:0000256" key="5">
    <source>
        <dbReference type="ARBA" id="ARBA00022801"/>
    </source>
</evidence>
<accession>A0A232FKB2</accession>
<name>A0A232FKB2_9HYME</name>
<dbReference type="InterPro" id="IPR029058">
    <property type="entry name" value="AB_hydrolase_fold"/>
</dbReference>
<keyword evidence="7 10" id="KW-0653">Protein transport</keyword>
<dbReference type="InterPro" id="IPR012908">
    <property type="entry name" value="PGAP1-ab_dom-like"/>
</dbReference>
<evidence type="ECO:0000256" key="10">
    <source>
        <dbReference type="RuleBase" id="RU365011"/>
    </source>
</evidence>
<evidence type="ECO:0000256" key="9">
    <source>
        <dbReference type="ARBA" id="ARBA00023136"/>
    </source>
</evidence>
<evidence type="ECO:0000256" key="4">
    <source>
        <dbReference type="ARBA" id="ARBA00022692"/>
    </source>
</evidence>
<dbReference type="STRING" id="543379.A0A232FKB2"/>
<dbReference type="GO" id="GO:0015031">
    <property type="term" value="P:protein transport"/>
    <property type="evidence" value="ECO:0007669"/>
    <property type="project" value="UniProtKB-KW"/>
</dbReference>
<keyword evidence="9 10" id="KW-0472">Membrane</keyword>
<dbReference type="Pfam" id="PF07819">
    <property type="entry name" value="PGAP1"/>
    <property type="match status" value="1"/>
</dbReference>
<keyword evidence="5 10" id="KW-0378">Hydrolase</keyword>
<evidence type="ECO:0000256" key="7">
    <source>
        <dbReference type="ARBA" id="ARBA00022927"/>
    </source>
</evidence>
<dbReference type="AlphaFoldDB" id="A0A232FKB2"/>
<dbReference type="GO" id="GO:0050185">
    <property type="term" value="F:phosphatidylinositol deacylase activity"/>
    <property type="evidence" value="ECO:0007669"/>
    <property type="project" value="TreeGrafter"/>
</dbReference>